<evidence type="ECO:0000313" key="2">
    <source>
        <dbReference type="Proteomes" id="UP000515703"/>
    </source>
</evidence>
<proteinExistence type="predicted"/>
<accession>A0A7I8DL58</accession>
<dbReference type="RefSeq" id="WP_185259388.1">
    <property type="nucleotide sequence ID" value="NZ_AP023368.1"/>
</dbReference>
<keyword evidence="2" id="KW-1185">Reference proteome</keyword>
<dbReference type="AlphaFoldDB" id="A0A7I8DL58"/>
<evidence type="ECO:0000313" key="1">
    <source>
        <dbReference type="EMBL" id="BCJ99109.1"/>
    </source>
</evidence>
<reference evidence="1 2" key="1">
    <citation type="submission" date="2020-08" db="EMBL/GenBank/DDBJ databases">
        <title>Draft genome sequencing of an Anaerocolumna strain isolated from anoxic soil subjected to BSD treatment.</title>
        <authorList>
            <person name="Uek A."/>
            <person name="Tonouchi A."/>
        </authorList>
    </citation>
    <scope>NUCLEOTIDE SEQUENCE [LARGE SCALE GENOMIC DNA]</scope>
    <source>
        <strain evidence="1 2">CTTW</strain>
    </source>
</reference>
<organism evidence="1 2">
    <name type="scientific">Anaerocolumna chitinilytica</name>
    <dbReference type="NCBI Taxonomy" id="1727145"/>
    <lineage>
        <taxon>Bacteria</taxon>
        <taxon>Bacillati</taxon>
        <taxon>Bacillota</taxon>
        <taxon>Clostridia</taxon>
        <taxon>Lachnospirales</taxon>
        <taxon>Lachnospiraceae</taxon>
        <taxon>Anaerocolumna</taxon>
    </lineage>
</organism>
<dbReference type="KEGG" id="acht:bsdcttw_21500"/>
<gene>
    <name evidence="1" type="ORF">bsdcttw_21500</name>
</gene>
<name>A0A7I8DL58_9FIRM</name>
<dbReference type="Proteomes" id="UP000515703">
    <property type="component" value="Chromosome"/>
</dbReference>
<sequence length="185" mass="21919">MSTCITTILYKKQELNQEFLFHFLRNLPEKLQAPELIPEEHFVHIDINDQVSAVFYLIHGIARRMQCFNLQCELFREEALLFQIKEELLKQQERCCLYSHLYCDMDDFEENLKLTEKGFEEISCMDGELIRSYREGENSTEQTILKTKEQQEQYPIDGILEELGITEADIINAAYRLEQEGIIIR</sequence>
<protein>
    <submittedName>
        <fullName evidence="1">Uncharacterized protein</fullName>
    </submittedName>
</protein>
<dbReference type="EMBL" id="AP023368">
    <property type="protein sequence ID" value="BCJ99109.1"/>
    <property type="molecule type" value="Genomic_DNA"/>
</dbReference>
<reference evidence="1 2" key="2">
    <citation type="submission" date="2020-08" db="EMBL/GenBank/DDBJ databases">
        <authorList>
            <person name="Ueki A."/>
            <person name="Tonouchi A."/>
        </authorList>
    </citation>
    <scope>NUCLEOTIDE SEQUENCE [LARGE SCALE GENOMIC DNA]</scope>
    <source>
        <strain evidence="1 2">CTTW</strain>
    </source>
</reference>